<dbReference type="Gramene" id="PAN26796">
    <property type="protein sequence ID" value="PAN26796"/>
    <property type="gene ID" value="PAHAL_5G039100"/>
</dbReference>
<evidence type="ECO:0000313" key="2">
    <source>
        <dbReference type="EMBL" id="PAN26795.1"/>
    </source>
</evidence>
<dbReference type="Gramene" id="PAN26790">
    <property type="protein sequence ID" value="PAN26790"/>
    <property type="gene ID" value="PAHAL_5G039100"/>
</dbReference>
<dbReference type="Gramene" id="PAN26795">
    <property type="protein sequence ID" value="PAN26795"/>
    <property type="gene ID" value="PAHAL_5G039100"/>
</dbReference>
<dbReference type="Gramene" id="PAN26797">
    <property type="protein sequence ID" value="PAN26797"/>
    <property type="gene ID" value="PAHAL_5G039100"/>
</dbReference>
<dbReference type="Gramene" id="PAN26791">
    <property type="protein sequence ID" value="PAN26791"/>
    <property type="gene ID" value="PAHAL_5G039100"/>
</dbReference>
<dbReference type="Gramene" id="PAN26794">
    <property type="protein sequence ID" value="PAN26794"/>
    <property type="gene ID" value="PAHAL_5G039100"/>
</dbReference>
<feature type="compositionally biased region" description="Polar residues" evidence="1">
    <location>
        <begin position="1"/>
        <end position="12"/>
    </location>
</feature>
<dbReference type="EMBL" id="CM008050">
    <property type="protein sequence ID" value="PAN26795.1"/>
    <property type="molecule type" value="Genomic_DNA"/>
</dbReference>
<name>A0A2S3HNL0_9POAL</name>
<dbReference type="EMBL" id="CM008050">
    <property type="protein sequence ID" value="PAN26793.1"/>
    <property type="molecule type" value="Genomic_DNA"/>
</dbReference>
<dbReference type="Gramene" id="PAN26793">
    <property type="protein sequence ID" value="PAN26793"/>
    <property type="gene ID" value="PAHAL_5G039100"/>
</dbReference>
<dbReference type="EMBL" id="CM008050">
    <property type="protein sequence ID" value="PAN26797.1"/>
    <property type="molecule type" value="Genomic_DNA"/>
</dbReference>
<dbReference type="EMBL" id="CM008050">
    <property type="protein sequence ID" value="PAN26794.1"/>
    <property type="molecule type" value="Genomic_DNA"/>
</dbReference>
<dbReference type="EMBL" id="CM008050">
    <property type="protein sequence ID" value="PAN26792.1"/>
    <property type="molecule type" value="Genomic_DNA"/>
</dbReference>
<accession>A0A2S3HNL0</accession>
<dbReference type="EMBL" id="CM008050">
    <property type="protein sequence ID" value="PAN26790.1"/>
    <property type="molecule type" value="Genomic_DNA"/>
</dbReference>
<evidence type="ECO:0000256" key="1">
    <source>
        <dbReference type="SAM" id="MobiDB-lite"/>
    </source>
</evidence>
<dbReference type="AlphaFoldDB" id="A0A2S3HNL0"/>
<dbReference type="Gramene" id="PAN26792">
    <property type="protein sequence ID" value="PAN26792"/>
    <property type="gene ID" value="PAHAL_5G039100"/>
</dbReference>
<feature type="region of interest" description="Disordered" evidence="1">
    <location>
        <begin position="1"/>
        <end position="22"/>
    </location>
</feature>
<reference evidence="2" key="1">
    <citation type="submission" date="2018-04" db="EMBL/GenBank/DDBJ databases">
        <title>WGS assembly of Panicum hallii.</title>
        <authorList>
            <person name="Lovell J."/>
            <person name="Jenkins J."/>
            <person name="Lowry D."/>
            <person name="Mamidi S."/>
            <person name="Sreedasyam A."/>
            <person name="Weng X."/>
            <person name="Barry K."/>
            <person name="Bonette J."/>
            <person name="Campitelli B."/>
            <person name="Daum C."/>
            <person name="Gordon S."/>
            <person name="Gould B."/>
            <person name="Lipzen A."/>
            <person name="Macqueen A."/>
            <person name="Palacio-Mejia J."/>
            <person name="Plott C."/>
            <person name="Shakirov E."/>
            <person name="Shu S."/>
            <person name="Yoshinaga Y."/>
            <person name="Zane M."/>
            <person name="Rokhsar D."/>
            <person name="Grimwood J."/>
            <person name="Schmutz J."/>
            <person name="Juenger T."/>
        </authorList>
    </citation>
    <scope>NUCLEOTIDE SEQUENCE [LARGE SCALE GENOMIC DNA]</scope>
    <source>
        <strain evidence="2">FIL2</strain>
    </source>
</reference>
<gene>
    <name evidence="2" type="ORF">PAHAL_5G039100</name>
</gene>
<organism evidence="2">
    <name type="scientific">Panicum hallii</name>
    <dbReference type="NCBI Taxonomy" id="206008"/>
    <lineage>
        <taxon>Eukaryota</taxon>
        <taxon>Viridiplantae</taxon>
        <taxon>Streptophyta</taxon>
        <taxon>Embryophyta</taxon>
        <taxon>Tracheophyta</taxon>
        <taxon>Spermatophyta</taxon>
        <taxon>Magnoliopsida</taxon>
        <taxon>Liliopsida</taxon>
        <taxon>Poales</taxon>
        <taxon>Poaceae</taxon>
        <taxon>PACMAD clade</taxon>
        <taxon>Panicoideae</taxon>
        <taxon>Panicodae</taxon>
        <taxon>Paniceae</taxon>
        <taxon>Panicinae</taxon>
        <taxon>Panicum</taxon>
        <taxon>Panicum sect. Panicum</taxon>
    </lineage>
</organism>
<proteinExistence type="predicted"/>
<dbReference type="EMBL" id="CM008050">
    <property type="protein sequence ID" value="PAN26796.1"/>
    <property type="molecule type" value="Genomic_DNA"/>
</dbReference>
<dbReference type="EMBL" id="CM008050">
    <property type="protein sequence ID" value="PAN26791.1"/>
    <property type="molecule type" value="Genomic_DNA"/>
</dbReference>
<protein>
    <submittedName>
        <fullName evidence="2">Uncharacterized protein</fullName>
    </submittedName>
</protein>
<dbReference type="Proteomes" id="UP000243499">
    <property type="component" value="Chromosome 5"/>
</dbReference>
<sequence length="174" mass="19187">MMKQASSANPSQLPAGPCALSSSAERARKRPGRCNGHWEMPDSCSTKCLQGKLLTEPTLDPDVLCLGTRLFICAYACVGTRDGEAGYTEHGGWVQRECVMPPSAARPHQEAVAHPCRLCSWTYRRNGYCSLLFCKLLPPSKTSCLHNLGKAESLRYALHVFDEMHKLKPAYSES</sequence>